<dbReference type="InterPro" id="IPR000408">
    <property type="entry name" value="Reg_chr_condens"/>
</dbReference>
<protein>
    <submittedName>
        <fullName evidence="2">Uncharacterized protein</fullName>
    </submittedName>
</protein>
<dbReference type="Pfam" id="PF13540">
    <property type="entry name" value="RCC1_2"/>
    <property type="match status" value="3"/>
</dbReference>
<dbReference type="STRING" id="1193518.BN13_310003"/>
<dbReference type="GO" id="GO:0008237">
    <property type="term" value="F:metallopeptidase activity"/>
    <property type="evidence" value="ECO:0007669"/>
    <property type="project" value="InterPro"/>
</dbReference>
<dbReference type="InterPro" id="IPR024079">
    <property type="entry name" value="MetalloPept_cat_dom_sf"/>
</dbReference>
<dbReference type="AlphaFoldDB" id="A0A077MBG1"/>
<dbReference type="PANTHER" id="PTHR45982:SF1">
    <property type="entry name" value="REGULATOR OF CHROMOSOME CONDENSATION"/>
    <property type="match status" value="1"/>
</dbReference>
<reference evidence="2 3" key="1">
    <citation type="journal article" date="2013" name="ISME J.">
        <title>A metabolic model for members of the genus Tetrasphaera involved in enhanced biological phosphorus removal.</title>
        <authorList>
            <person name="Kristiansen R."/>
            <person name="Nguyen H.T.T."/>
            <person name="Saunders A.M."/>
            <person name="Nielsen J.L."/>
            <person name="Wimmer R."/>
            <person name="Le V.Q."/>
            <person name="McIlroy S.J."/>
            <person name="Petrovski S."/>
            <person name="Seviour R.J."/>
            <person name="Calteau A."/>
            <person name="Nielsen K.L."/>
            <person name="Nielsen P.H."/>
        </authorList>
    </citation>
    <scope>NUCLEOTIDE SEQUENCE [LARGE SCALE GENOMIC DNA]</scope>
    <source>
        <strain evidence="2 3">Ben 74</strain>
    </source>
</reference>
<dbReference type="InterPro" id="IPR009091">
    <property type="entry name" value="RCC1/BLIP-II"/>
</dbReference>
<dbReference type="PANTHER" id="PTHR45982">
    <property type="entry name" value="REGULATOR OF CHROMOSOME CONDENSATION"/>
    <property type="match status" value="1"/>
</dbReference>
<dbReference type="GO" id="GO:0005737">
    <property type="term" value="C:cytoplasm"/>
    <property type="evidence" value="ECO:0007669"/>
    <property type="project" value="TreeGrafter"/>
</dbReference>
<dbReference type="Gene3D" id="2.130.10.30">
    <property type="entry name" value="Regulator of chromosome condensation 1/beta-lactamase-inhibitor protein II"/>
    <property type="match status" value="2"/>
</dbReference>
<dbReference type="EMBL" id="CAJC01000141">
    <property type="protein sequence ID" value="CCI53215.1"/>
    <property type="molecule type" value="Genomic_DNA"/>
</dbReference>
<evidence type="ECO:0000256" key="1">
    <source>
        <dbReference type="SAM" id="MobiDB-lite"/>
    </source>
</evidence>
<accession>A0A077MBG1</accession>
<dbReference type="SUPFAM" id="SSF50985">
    <property type="entry name" value="RCC1/BLIP-II"/>
    <property type="match status" value="2"/>
</dbReference>
<dbReference type="InterPro" id="IPR051553">
    <property type="entry name" value="Ran_GTPase-activating"/>
</dbReference>
<dbReference type="GO" id="GO:0005085">
    <property type="term" value="F:guanyl-nucleotide exchange factor activity"/>
    <property type="evidence" value="ECO:0007669"/>
    <property type="project" value="TreeGrafter"/>
</dbReference>
<feature type="region of interest" description="Disordered" evidence="1">
    <location>
        <begin position="239"/>
        <end position="260"/>
    </location>
</feature>
<name>A0A077MBG1_9MICO</name>
<keyword evidence="3" id="KW-1185">Reference proteome</keyword>
<evidence type="ECO:0000313" key="2">
    <source>
        <dbReference type="EMBL" id="CCI53215.1"/>
    </source>
</evidence>
<dbReference type="SUPFAM" id="SSF55486">
    <property type="entry name" value="Metalloproteases ('zincins'), catalytic domain"/>
    <property type="match status" value="1"/>
</dbReference>
<organism evidence="2 3">
    <name type="scientific">Nostocoides jenkinsii Ben 74</name>
    <dbReference type="NCBI Taxonomy" id="1193518"/>
    <lineage>
        <taxon>Bacteria</taxon>
        <taxon>Bacillati</taxon>
        <taxon>Actinomycetota</taxon>
        <taxon>Actinomycetes</taxon>
        <taxon>Micrococcales</taxon>
        <taxon>Intrasporangiaceae</taxon>
        <taxon>Nostocoides</taxon>
    </lineage>
</organism>
<dbReference type="PROSITE" id="PS50012">
    <property type="entry name" value="RCC1_3"/>
    <property type="match status" value="6"/>
</dbReference>
<dbReference type="Pfam" id="PF13582">
    <property type="entry name" value="Reprolysin_3"/>
    <property type="match status" value="1"/>
</dbReference>
<dbReference type="Gene3D" id="3.40.390.10">
    <property type="entry name" value="Collagenase (Catalytic Domain)"/>
    <property type="match status" value="1"/>
</dbReference>
<feature type="compositionally biased region" description="Low complexity" evidence="1">
    <location>
        <begin position="244"/>
        <end position="260"/>
    </location>
</feature>
<sequence>MDAPDKGPYPYSDTFLLHSKPGSSKVIYLDFDGEALSGTVWNSYYSVSTAFQAGYSLDTSSSFSTTEMDAIQGIFQRVAEDFAPFDVDVTTQDPGVAAIDRAGSGDNNYGTRALITNSEELSYKTCQSSCGGIAYLGVYDHTSSHQYYQPALVFSHMLSLSEKYIAEAVSHEVGHNLGLNHDGTSSVTYYTGHGPWAPIMGVGYYRPVTQWSRGEYADANNTEDDFAVMSSNGLVARTDDHGDSTATATPLPASSPATTSGIISTRSDKDVFAVSTTCTATLTASVAPAPRSPNLDVQLSLLSATGAPLAISNPSAAYSTYDLATGLNAATSTTVAPGTYYLEVDGVGADSPSTGYSDYASLGQYTITVSGCVGPPSSTSYTKISAGSFHTCAVTSSGGVKCWGDNRLGQLGNGTLTSSTTPVQVSGLTSGVQAIWAGRDHTCAMTTTGAIKCWGNNLNGQLGDGTKINRSTPVQVVGLTSGAKAITAGGAFSCAVTPTSAVKCWGLRYAVTPKVVSGAGGAVQLTAGENHACTLTSARAAKCWGSNTSGQVGDGTTTTRMSAVQVKGMASGVSAVWAGRYHTCAYTTAGAAKCWGTNGNHELGDTTTTMRLTPVAVYGLSSGVVGMRGGVSFTCAVKSTRQLLCWGRNAEGQLGNGTNTEMAIPTAVSGFSTDTAMIAAGSWHTCALKQSNGAAYCWGSNSRGQLGDGTTTWRTTPAKVLG</sequence>
<gene>
    <name evidence="2" type="ORF">BN13_310003</name>
</gene>
<comment type="caution">
    <text evidence="2">The sequence shown here is derived from an EMBL/GenBank/DDBJ whole genome shotgun (WGS) entry which is preliminary data.</text>
</comment>
<proteinExistence type="predicted"/>
<dbReference type="Proteomes" id="UP000035720">
    <property type="component" value="Unassembled WGS sequence"/>
</dbReference>
<dbReference type="PRINTS" id="PR00633">
    <property type="entry name" value="RCCNDNSATION"/>
</dbReference>
<dbReference type="Pfam" id="PF00415">
    <property type="entry name" value="RCC1"/>
    <property type="match status" value="2"/>
</dbReference>
<evidence type="ECO:0000313" key="3">
    <source>
        <dbReference type="Proteomes" id="UP000035720"/>
    </source>
</evidence>